<dbReference type="Proteomes" id="UP000326912">
    <property type="component" value="Unassembled WGS sequence"/>
</dbReference>
<comment type="caution">
    <text evidence="1">The sequence shown here is derived from an EMBL/GenBank/DDBJ whole genome shotgun (WGS) entry which is preliminary data.</text>
</comment>
<dbReference type="RefSeq" id="WP_198925169.1">
    <property type="nucleotide sequence ID" value="NZ_BKZW01000001.1"/>
</dbReference>
<dbReference type="EMBL" id="BKZW01000001">
    <property type="protein sequence ID" value="GER86302.1"/>
    <property type="molecule type" value="Genomic_DNA"/>
</dbReference>
<dbReference type="SUPFAM" id="SSF53335">
    <property type="entry name" value="S-adenosyl-L-methionine-dependent methyltransferases"/>
    <property type="match status" value="1"/>
</dbReference>
<name>A0A5J4KHI0_9CHLR</name>
<dbReference type="InterPro" id="IPR029063">
    <property type="entry name" value="SAM-dependent_MTases_sf"/>
</dbReference>
<protein>
    <recommendedName>
        <fullName evidence="3">Methyltransferase domain-containing protein</fullName>
    </recommendedName>
</protein>
<dbReference type="Gene3D" id="3.40.50.150">
    <property type="entry name" value="Vaccinia Virus protein VP39"/>
    <property type="match status" value="1"/>
</dbReference>
<dbReference type="Pfam" id="PF13489">
    <property type="entry name" value="Methyltransf_23"/>
    <property type="match status" value="1"/>
</dbReference>
<evidence type="ECO:0008006" key="3">
    <source>
        <dbReference type="Google" id="ProtNLM"/>
    </source>
</evidence>
<accession>A0A5J4KHI0</accession>
<dbReference type="AlphaFoldDB" id="A0A5J4KHI0"/>
<organism evidence="1 2">
    <name type="scientific">Dictyobacter vulcani</name>
    <dbReference type="NCBI Taxonomy" id="2607529"/>
    <lineage>
        <taxon>Bacteria</taxon>
        <taxon>Bacillati</taxon>
        <taxon>Chloroflexota</taxon>
        <taxon>Ktedonobacteria</taxon>
        <taxon>Ktedonobacterales</taxon>
        <taxon>Dictyobacteraceae</taxon>
        <taxon>Dictyobacter</taxon>
    </lineage>
</organism>
<proteinExistence type="predicted"/>
<evidence type="ECO:0000313" key="1">
    <source>
        <dbReference type="EMBL" id="GER86302.1"/>
    </source>
</evidence>
<reference evidence="1 2" key="1">
    <citation type="submission" date="2019-10" db="EMBL/GenBank/DDBJ databases">
        <title>Dictyobacter vulcani sp. nov., within the class Ktedonobacteria, isolated from soil of volcanic Mt. Zao.</title>
        <authorList>
            <person name="Zheng Y."/>
            <person name="Wang C.M."/>
            <person name="Sakai Y."/>
            <person name="Abe K."/>
            <person name="Yokota A."/>
            <person name="Yabe S."/>
        </authorList>
    </citation>
    <scope>NUCLEOTIDE SEQUENCE [LARGE SCALE GENOMIC DNA]</scope>
    <source>
        <strain evidence="1 2">W12</strain>
    </source>
</reference>
<keyword evidence="2" id="KW-1185">Reference proteome</keyword>
<gene>
    <name evidence="1" type="ORF">KDW_04640</name>
</gene>
<sequence>MLHFNDQVEYWDEVAATKKFTHPVNFSWLDGLLDSQSRILDYGCGYGRVMNLLHENGYLNVEGVDFSTQLIH</sequence>
<evidence type="ECO:0000313" key="2">
    <source>
        <dbReference type="Proteomes" id="UP000326912"/>
    </source>
</evidence>